<keyword evidence="1" id="KW-0812">Transmembrane</keyword>
<feature type="transmembrane region" description="Helical" evidence="1">
    <location>
        <begin position="95"/>
        <end position="113"/>
    </location>
</feature>
<protein>
    <recommendedName>
        <fullName evidence="4">DUF1440 domain-containing protein</fullName>
    </recommendedName>
</protein>
<feature type="transmembrane region" description="Helical" evidence="1">
    <location>
        <begin position="12"/>
        <end position="40"/>
    </location>
</feature>
<feature type="transmembrane region" description="Helical" evidence="1">
    <location>
        <begin position="133"/>
        <end position="150"/>
    </location>
</feature>
<evidence type="ECO:0000256" key="1">
    <source>
        <dbReference type="SAM" id="Phobius"/>
    </source>
</evidence>
<name>A0A3S3VR20_9SPHI</name>
<dbReference type="RefSeq" id="WP_128533371.1">
    <property type="nucleotide sequence ID" value="NZ_SBIW01000003.1"/>
</dbReference>
<reference evidence="2 3" key="1">
    <citation type="submission" date="2019-01" db="EMBL/GenBank/DDBJ databases">
        <title>Mucilaginibacter antarcticum sp. nov., isolated from antarctic soil.</title>
        <authorList>
            <person name="Yan Y.-Q."/>
            <person name="Du Z.-J."/>
        </authorList>
    </citation>
    <scope>NUCLEOTIDE SEQUENCE [LARGE SCALE GENOMIC DNA]</scope>
    <source>
        <strain evidence="2 3">F01003</strain>
    </source>
</reference>
<evidence type="ECO:0000313" key="2">
    <source>
        <dbReference type="EMBL" id="RWY53936.1"/>
    </source>
</evidence>
<keyword evidence="3" id="KW-1185">Reference proteome</keyword>
<dbReference type="AlphaFoldDB" id="A0A3S3VR20"/>
<accession>A0A3S3VR20</accession>
<gene>
    <name evidence="2" type="ORF">EPL05_07720</name>
</gene>
<proteinExistence type="predicted"/>
<dbReference type="EMBL" id="SBIW01000003">
    <property type="protein sequence ID" value="RWY53936.1"/>
    <property type="molecule type" value="Genomic_DNA"/>
</dbReference>
<dbReference type="Proteomes" id="UP000286701">
    <property type="component" value="Unassembled WGS sequence"/>
</dbReference>
<organism evidence="2 3">
    <name type="scientific">Mucilaginibacter gilvus</name>
    <dbReference type="NCBI Taxonomy" id="2305909"/>
    <lineage>
        <taxon>Bacteria</taxon>
        <taxon>Pseudomonadati</taxon>
        <taxon>Bacteroidota</taxon>
        <taxon>Sphingobacteriia</taxon>
        <taxon>Sphingobacteriales</taxon>
        <taxon>Sphingobacteriaceae</taxon>
        <taxon>Mucilaginibacter</taxon>
    </lineage>
</organism>
<feature type="transmembrane region" description="Helical" evidence="1">
    <location>
        <begin position="60"/>
        <end position="83"/>
    </location>
</feature>
<comment type="caution">
    <text evidence="2">The sequence shown here is derived from an EMBL/GenBank/DDBJ whole genome shotgun (WGS) entry which is preliminary data.</text>
</comment>
<keyword evidence="1" id="KW-0472">Membrane</keyword>
<sequence length="157" mass="17220">MPNTNTPGLLQTGVIAALIAGTLDALAAVFILAGGQLVVFQYISSAVMGKESAYGGGTPTILLGLFFHYIIAASFTLFFFLIYPRIAFLRKNAGVVAFLYGIFIFILMNRIVVPLTLIHVNPFNWFNAVKNCAILITCVALPIVLARYWYENKRKPA</sequence>
<evidence type="ECO:0000313" key="3">
    <source>
        <dbReference type="Proteomes" id="UP000286701"/>
    </source>
</evidence>
<keyword evidence="1" id="KW-1133">Transmembrane helix</keyword>
<evidence type="ECO:0008006" key="4">
    <source>
        <dbReference type="Google" id="ProtNLM"/>
    </source>
</evidence>
<dbReference type="OrthoDB" id="7564746at2"/>